<protein>
    <submittedName>
        <fullName evidence="1">Uncharacterized protein</fullName>
    </submittedName>
</protein>
<evidence type="ECO:0000313" key="1">
    <source>
        <dbReference type="EMBL" id="GEU34192.1"/>
    </source>
</evidence>
<dbReference type="EMBL" id="BKCJ010000549">
    <property type="protein sequence ID" value="GEU34192.1"/>
    <property type="molecule type" value="Genomic_DNA"/>
</dbReference>
<gene>
    <name evidence="1" type="ORF">Tci_006170</name>
</gene>
<organism evidence="1">
    <name type="scientific">Tanacetum cinerariifolium</name>
    <name type="common">Dalmatian daisy</name>
    <name type="synonym">Chrysanthemum cinerariifolium</name>
    <dbReference type="NCBI Taxonomy" id="118510"/>
    <lineage>
        <taxon>Eukaryota</taxon>
        <taxon>Viridiplantae</taxon>
        <taxon>Streptophyta</taxon>
        <taxon>Embryophyta</taxon>
        <taxon>Tracheophyta</taxon>
        <taxon>Spermatophyta</taxon>
        <taxon>Magnoliopsida</taxon>
        <taxon>eudicotyledons</taxon>
        <taxon>Gunneridae</taxon>
        <taxon>Pentapetalae</taxon>
        <taxon>asterids</taxon>
        <taxon>campanulids</taxon>
        <taxon>Asterales</taxon>
        <taxon>Asteraceae</taxon>
        <taxon>Asteroideae</taxon>
        <taxon>Anthemideae</taxon>
        <taxon>Anthemidinae</taxon>
        <taxon>Tanacetum</taxon>
    </lineage>
</organism>
<reference evidence="1" key="1">
    <citation type="journal article" date="2019" name="Sci. Rep.">
        <title>Draft genome of Tanacetum cinerariifolium, the natural source of mosquito coil.</title>
        <authorList>
            <person name="Yamashiro T."/>
            <person name="Shiraishi A."/>
            <person name="Satake H."/>
            <person name="Nakayama K."/>
        </authorList>
    </citation>
    <scope>NUCLEOTIDE SEQUENCE</scope>
</reference>
<accession>A0A6L2JBV9</accession>
<proteinExistence type="predicted"/>
<sequence length="96" mass="10960">MVLDFESSVLRLPSAEKNTRKLGKLIRKGWFHSNVVHGFLRDYHYECLFSSLGVSKLKVNHVLSVPGIQIVSQNMVLHCQELSSAQMPLYFQSGWP</sequence>
<dbReference type="AlphaFoldDB" id="A0A6L2JBV9"/>
<name>A0A6L2JBV9_TANCI</name>
<comment type="caution">
    <text evidence="1">The sequence shown here is derived from an EMBL/GenBank/DDBJ whole genome shotgun (WGS) entry which is preliminary data.</text>
</comment>